<evidence type="ECO:0000313" key="3">
    <source>
        <dbReference type="Proteomes" id="UP000076154"/>
    </source>
</evidence>
<dbReference type="EMBL" id="LUEZ02000158">
    <property type="protein sequence ID" value="RDB15443.1"/>
    <property type="molecule type" value="Genomic_DNA"/>
</dbReference>
<protein>
    <submittedName>
        <fullName evidence="2">Uncharacterized protein</fullName>
    </submittedName>
</protein>
<comment type="caution">
    <text evidence="2">The sequence shown here is derived from an EMBL/GenBank/DDBJ whole genome shotgun (WGS) entry which is preliminary data.</text>
</comment>
<reference evidence="2" key="1">
    <citation type="submission" date="2018-04" db="EMBL/GenBank/DDBJ databases">
        <title>Whole genome sequencing of Hypsizygus marmoreus.</title>
        <authorList>
            <person name="Choi I.-G."/>
            <person name="Min B."/>
            <person name="Kim J.-G."/>
            <person name="Kim S."/>
            <person name="Oh Y.-L."/>
            <person name="Kong W.-S."/>
            <person name="Park H."/>
            <person name="Jeong J."/>
            <person name="Song E.-S."/>
        </authorList>
    </citation>
    <scope>NUCLEOTIDE SEQUENCE [LARGE SCALE GENOMIC DNA]</scope>
    <source>
        <strain evidence="2">51987-8</strain>
    </source>
</reference>
<accession>A0A369J6V7</accession>
<name>A0A369J6V7_HYPMA</name>
<dbReference type="Proteomes" id="UP000076154">
    <property type="component" value="Unassembled WGS sequence"/>
</dbReference>
<sequence>MGLSLNTKDEAFASLFYILFDAHPTAALVTPDGAENVSHSLHDSVQTLQKPPSSTAPESFDGLGQHDSIIMG</sequence>
<organism evidence="2 3">
    <name type="scientific">Hypsizygus marmoreus</name>
    <name type="common">White beech mushroom</name>
    <name type="synonym">Agaricus marmoreus</name>
    <dbReference type="NCBI Taxonomy" id="39966"/>
    <lineage>
        <taxon>Eukaryota</taxon>
        <taxon>Fungi</taxon>
        <taxon>Dikarya</taxon>
        <taxon>Basidiomycota</taxon>
        <taxon>Agaricomycotina</taxon>
        <taxon>Agaricomycetes</taxon>
        <taxon>Agaricomycetidae</taxon>
        <taxon>Agaricales</taxon>
        <taxon>Tricholomatineae</taxon>
        <taxon>Lyophyllaceae</taxon>
        <taxon>Hypsizygus</taxon>
    </lineage>
</organism>
<feature type="compositionally biased region" description="Polar residues" evidence="1">
    <location>
        <begin position="41"/>
        <end position="57"/>
    </location>
</feature>
<proteinExistence type="predicted"/>
<feature type="region of interest" description="Disordered" evidence="1">
    <location>
        <begin position="41"/>
        <end position="72"/>
    </location>
</feature>
<evidence type="ECO:0000256" key="1">
    <source>
        <dbReference type="SAM" id="MobiDB-lite"/>
    </source>
</evidence>
<gene>
    <name evidence="2" type="ORF">Hypma_004235</name>
</gene>
<dbReference type="InParanoid" id="A0A369J6V7"/>
<keyword evidence="3" id="KW-1185">Reference proteome</keyword>
<dbReference type="AlphaFoldDB" id="A0A369J6V7"/>
<evidence type="ECO:0000313" key="2">
    <source>
        <dbReference type="EMBL" id="RDB15443.1"/>
    </source>
</evidence>